<sequence>MLLYGGFLEKQSYYHHFQPIINLKSDKVFGYEAFIRCREYASPEQLFREVSNHHELFLLDTYSIEQAIINFSSFDHEGLLFLNVFPSTLLNKHFPKFVEKVLDNRYSLKGRIIFEINESFEEDHLWNFDALNQRINFLHQLECRVAIDDVGKGAASLQRIVELKPDFIKLDRYFSTDISKNKEKQKLVTLFTNYCNESNLIIEGIETTEDLATIKQLGVTFGQGYYLGKPKMLQVNNCEINT</sequence>
<comment type="caution">
    <text evidence="2">The sequence shown here is derived from an EMBL/GenBank/DDBJ whole genome shotgun (WGS) entry which is preliminary data.</text>
</comment>
<gene>
    <name evidence="2" type="ORF">BKP35_09050</name>
</gene>
<dbReference type="EMBL" id="MLQQ01000017">
    <property type="protein sequence ID" value="OIJ13372.1"/>
    <property type="molecule type" value="Genomic_DNA"/>
</dbReference>
<dbReference type="InterPro" id="IPR001633">
    <property type="entry name" value="EAL_dom"/>
</dbReference>
<feature type="domain" description="EAL" evidence="1">
    <location>
        <begin position="1"/>
        <end position="242"/>
    </location>
</feature>
<dbReference type="Proteomes" id="UP000180098">
    <property type="component" value="Unassembled WGS sequence"/>
</dbReference>
<dbReference type="PANTHER" id="PTHR33121">
    <property type="entry name" value="CYCLIC DI-GMP PHOSPHODIESTERASE PDEF"/>
    <property type="match status" value="1"/>
</dbReference>
<dbReference type="PANTHER" id="PTHR33121:SF76">
    <property type="entry name" value="SIGNALING PROTEIN"/>
    <property type="match status" value="1"/>
</dbReference>
<dbReference type="SUPFAM" id="SSF141868">
    <property type="entry name" value="EAL domain-like"/>
    <property type="match status" value="1"/>
</dbReference>
<name>A0A1S2LLJ4_9BACI</name>
<evidence type="ECO:0000313" key="2">
    <source>
        <dbReference type="EMBL" id="OIJ13372.1"/>
    </source>
</evidence>
<organism evidence="2 3">
    <name type="scientific">Anaerobacillus arseniciselenatis</name>
    <dbReference type="NCBI Taxonomy" id="85682"/>
    <lineage>
        <taxon>Bacteria</taxon>
        <taxon>Bacillati</taxon>
        <taxon>Bacillota</taxon>
        <taxon>Bacilli</taxon>
        <taxon>Bacillales</taxon>
        <taxon>Bacillaceae</taxon>
        <taxon>Anaerobacillus</taxon>
    </lineage>
</organism>
<reference evidence="2 3" key="1">
    <citation type="submission" date="2016-10" db="EMBL/GenBank/DDBJ databases">
        <title>Draft genome sequences of four alkaliphilic bacteria belonging to the Anaerobacillus genus.</title>
        <authorList>
            <person name="Bassil N.M."/>
            <person name="Lloyd J.R."/>
        </authorList>
    </citation>
    <scope>NUCLEOTIDE SEQUENCE [LARGE SCALE GENOMIC DNA]</scope>
    <source>
        <strain evidence="2 3">DSM 15340</strain>
    </source>
</reference>
<evidence type="ECO:0000259" key="1">
    <source>
        <dbReference type="PROSITE" id="PS50883"/>
    </source>
</evidence>
<dbReference type="InterPro" id="IPR050706">
    <property type="entry name" value="Cyclic-di-GMP_PDE-like"/>
</dbReference>
<dbReference type="SMART" id="SM00052">
    <property type="entry name" value="EAL"/>
    <property type="match status" value="1"/>
</dbReference>
<dbReference type="PROSITE" id="PS50883">
    <property type="entry name" value="EAL"/>
    <property type="match status" value="1"/>
</dbReference>
<dbReference type="AlphaFoldDB" id="A0A1S2LLJ4"/>
<dbReference type="CDD" id="cd01948">
    <property type="entry name" value="EAL"/>
    <property type="match status" value="1"/>
</dbReference>
<evidence type="ECO:0000313" key="3">
    <source>
        <dbReference type="Proteomes" id="UP000180098"/>
    </source>
</evidence>
<accession>A0A1S2LLJ4</accession>
<dbReference type="Gene3D" id="3.20.20.450">
    <property type="entry name" value="EAL domain"/>
    <property type="match status" value="1"/>
</dbReference>
<protein>
    <recommendedName>
        <fullName evidence="1">EAL domain-containing protein</fullName>
    </recommendedName>
</protein>
<keyword evidence="3" id="KW-1185">Reference proteome</keyword>
<dbReference type="GO" id="GO:0071111">
    <property type="term" value="F:cyclic-guanylate-specific phosphodiesterase activity"/>
    <property type="evidence" value="ECO:0007669"/>
    <property type="project" value="InterPro"/>
</dbReference>
<dbReference type="RefSeq" id="WP_071313028.1">
    <property type="nucleotide sequence ID" value="NZ_MLQQ01000017.1"/>
</dbReference>
<dbReference type="InterPro" id="IPR035919">
    <property type="entry name" value="EAL_sf"/>
</dbReference>
<dbReference type="Pfam" id="PF00563">
    <property type="entry name" value="EAL"/>
    <property type="match status" value="1"/>
</dbReference>
<proteinExistence type="predicted"/>